<feature type="non-terminal residue" evidence="1">
    <location>
        <position position="135"/>
    </location>
</feature>
<dbReference type="Proteomes" id="UP000324629">
    <property type="component" value="Unassembled WGS sequence"/>
</dbReference>
<protein>
    <submittedName>
        <fullName evidence="1">Uncharacterized protein</fullName>
    </submittedName>
</protein>
<dbReference type="GO" id="GO:0016787">
    <property type="term" value="F:hydrolase activity"/>
    <property type="evidence" value="ECO:0007669"/>
    <property type="project" value="UniProtKB-ARBA"/>
</dbReference>
<sequence>MTVVNSLSGDIEYLLQRLRAVPSLRNSVNVILTSDHGMATVNRGNVIVLQDYLSDNMYTSPGKDIRVLWALWPQQNFTARGLLHSLKDRHPKLKVFLKTELPRRLFYTYNVRIAPVIAYAEPGWLISRSKLSSKS</sequence>
<dbReference type="PANTHER" id="PTHR10151:SF120">
    <property type="entry name" value="BIS(5'-ADENOSYL)-TRIPHOSPHATASE"/>
    <property type="match status" value="1"/>
</dbReference>
<dbReference type="PANTHER" id="PTHR10151">
    <property type="entry name" value="ECTONUCLEOTIDE PYROPHOSPHATASE/PHOSPHODIESTERASE"/>
    <property type="match status" value="1"/>
</dbReference>
<reference evidence="1 2" key="1">
    <citation type="journal article" date="2019" name="Gigascience">
        <title>Whole-genome sequence of the oriental lung fluke Paragonimus westermani.</title>
        <authorList>
            <person name="Oey H."/>
            <person name="Zakrzewski M."/>
            <person name="Narain K."/>
            <person name="Devi K.R."/>
            <person name="Agatsuma T."/>
            <person name="Nawaratna S."/>
            <person name="Gobert G.N."/>
            <person name="Jones M.K."/>
            <person name="Ragan M.A."/>
            <person name="McManus D.P."/>
            <person name="Krause L."/>
        </authorList>
    </citation>
    <scope>NUCLEOTIDE SEQUENCE [LARGE SCALE GENOMIC DNA]</scope>
    <source>
        <strain evidence="1 2">IND2009</strain>
    </source>
</reference>
<name>A0A5J4N3L3_9TREM</name>
<dbReference type="InterPro" id="IPR017850">
    <property type="entry name" value="Alkaline_phosphatase_core_sf"/>
</dbReference>
<dbReference type="Pfam" id="PF01663">
    <property type="entry name" value="Phosphodiest"/>
    <property type="match status" value="1"/>
</dbReference>
<evidence type="ECO:0000313" key="2">
    <source>
        <dbReference type="Proteomes" id="UP000324629"/>
    </source>
</evidence>
<gene>
    <name evidence="1" type="ORF">DEA37_0012009</name>
</gene>
<evidence type="ECO:0000313" key="1">
    <source>
        <dbReference type="EMBL" id="KAA3670123.1"/>
    </source>
</evidence>
<accession>A0A5J4N3L3</accession>
<dbReference type="Gene3D" id="3.40.720.10">
    <property type="entry name" value="Alkaline Phosphatase, subunit A"/>
    <property type="match status" value="1"/>
</dbReference>
<organism evidence="1 2">
    <name type="scientific">Paragonimus westermani</name>
    <dbReference type="NCBI Taxonomy" id="34504"/>
    <lineage>
        <taxon>Eukaryota</taxon>
        <taxon>Metazoa</taxon>
        <taxon>Spiralia</taxon>
        <taxon>Lophotrochozoa</taxon>
        <taxon>Platyhelminthes</taxon>
        <taxon>Trematoda</taxon>
        <taxon>Digenea</taxon>
        <taxon>Plagiorchiida</taxon>
        <taxon>Troglotremata</taxon>
        <taxon>Troglotrematidae</taxon>
        <taxon>Paragonimus</taxon>
    </lineage>
</organism>
<comment type="caution">
    <text evidence="1">The sequence shown here is derived from an EMBL/GenBank/DDBJ whole genome shotgun (WGS) entry which is preliminary data.</text>
</comment>
<dbReference type="SUPFAM" id="SSF53649">
    <property type="entry name" value="Alkaline phosphatase-like"/>
    <property type="match status" value="1"/>
</dbReference>
<dbReference type="EMBL" id="QNGE01014190">
    <property type="protein sequence ID" value="KAA3670123.1"/>
    <property type="molecule type" value="Genomic_DNA"/>
</dbReference>
<proteinExistence type="predicted"/>
<keyword evidence="2" id="KW-1185">Reference proteome</keyword>
<dbReference type="AlphaFoldDB" id="A0A5J4N3L3"/>
<dbReference type="InterPro" id="IPR002591">
    <property type="entry name" value="Phosphodiest/P_Trfase"/>
</dbReference>